<evidence type="ECO:0000259" key="7">
    <source>
        <dbReference type="PROSITE" id="PS51016"/>
    </source>
</evidence>
<dbReference type="Gene3D" id="1.10.555.10">
    <property type="entry name" value="Rho GTPase activation protein"/>
    <property type="match status" value="1"/>
</dbReference>
<feature type="domain" description="MyTH4" evidence="7">
    <location>
        <begin position="422"/>
        <end position="594"/>
    </location>
</feature>
<reference evidence="8" key="1">
    <citation type="submission" date="2021-07" db="EMBL/GenBank/DDBJ databases">
        <title>Draft genome of Mortierella alpina, strain LL118, isolated from an aspen leaf litter sample.</title>
        <authorList>
            <person name="Yang S."/>
            <person name="Vinatzer B.A."/>
        </authorList>
    </citation>
    <scope>NUCLEOTIDE SEQUENCE</scope>
    <source>
        <strain evidence="8">LL118</strain>
    </source>
</reference>
<keyword evidence="2" id="KW-0539">Nucleus</keyword>
<feature type="compositionally biased region" description="Low complexity" evidence="3">
    <location>
        <begin position="1196"/>
        <end position="1223"/>
    </location>
</feature>
<dbReference type="PROSITE" id="PS50039">
    <property type="entry name" value="FORK_HEAD_3"/>
    <property type="match status" value="1"/>
</dbReference>
<sequence length="1417" mass="155436">MLAVSSPVWVEITDPESKNTFYANLTSGECDWILPVGATIQHQDPAGEWWELFDDVHNLPYYYNTKTGETEWERPHDSTNIISLTAIQKSVIGQRLSLHLSGGAAASAPQDHSTCTKSNIERLRIESASSLSSSMVSPTNTPAGPLALPIGIGKVDQVSHAPPKGLRNASSLNFLQKSATSEAMSGPELSPPLSPTHGSGLKDFGNWKSKSKQQSPSQSGQSPSTNSFFQRAASVTLGRHSFSSSTQPILVPSRPRLASAGPAIPLSTSHPPLSAGSMTANSNSNGSSNDATLQPARKSFQIAERARKFGIGAPIANDEAARKMSPMIMEQQQEALRKMSASPPPNSPHISGRVLDAAHHVETHQPHPMATFSVPGTRPTLPAELQSSISQFRIAGFAQKYFSTHKKGLFRRKVPMEKMLLHQRSPLSQPLMVLNKRGVQKDALRCFKIIQRLMGERKGNGYVGPTGVELGETCVDLSIQSEEDIRLVLELIKKGLDHGELRDEIYVQLCKQLTENPSREGSIKGWHLFTILLITFAPSKNLHEYLASFLNQHAMSSLHPVPVMAQHCHDLLRRISKRGSRAKQLTLVEIARAQEAAFRPSVFEATLERLMGRQMAAGGEWAAWRVPRLMVFLKESVINLGGLKTEGIFRISGDLGAVAELRARIELGNYDITGISDPHVPCSLLRLWIRDLAEPVIPYDVYQQCIQSAQDKDAVAAVISALPLWHRETIIYLVSFLKTFLEPSVKEATKMNLSNLAMVFAPTLLQCSTDDAPMLMARFTIPLLASTLHHPYRFMSTSPSSPSSKSPTSPRVVKRKLSVAELSKPNESWFLILVNAFKSNFEQTLTYRESELYAWIMQAYPYYRHDMHTMQTSVKKTLSSYECFRQNGRSTWTFIPTRALIHLKNLKTEDGRDQSEDSVEENENENEDEHEDMDQDEPVDDQRVAEDGSLSVYTHQHPFNHPDHHTHGADHHSDGPTDTSIRYIDLKADLMDEDTPTLSVEEIQRFKQEHSGAHARKAKRKASGGHSYRPRTKSPAAGLQDECSMSMEAWCNLLVQMFEATPKQKTIREIYAWVHDNYPIYQNAPGDAWQADLTAALESNPLFRAMGRGRWQMATQPSPPMPMNGSMAASGNGSTTNPSIKSDDDATDSPSVTEDEDWKAIGSKRLLNFSFRRYSIATDTFPKNHYKVGSTMPAGSSPQPVATASSPSAPLATASGSTSLTPSNTSGGKLLPIDPRSAGYSTARRFSSYHQPTPKNSPPLSATTFGLPSVEEFSSQLKTALSEETDDEGEEDPARRYMAPLQSAINSAVLALQTQQSQQQLQDVVSSIDGPTSSRIAFDGNSSAARLNQPSSIAVPSTSSSPSEPYPISTPLHTQAVSTATSEGKPETEIVIPSGEDLASDQMDAIQALALLCGGGV</sequence>
<feature type="region of interest" description="Disordered" evidence="3">
    <location>
        <begin position="953"/>
        <end position="979"/>
    </location>
</feature>
<feature type="domain" description="Fork-head" evidence="5">
    <location>
        <begin position="824"/>
        <end position="890"/>
    </location>
</feature>
<evidence type="ECO:0000259" key="4">
    <source>
        <dbReference type="PROSITE" id="PS50020"/>
    </source>
</evidence>
<dbReference type="SUPFAM" id="SSF51045">
    <property type="entry name" value="WW domain"/>
    <property type="match status" value="1"/>
</dbReference>
<feature type="DNA-binding region" description="Fork-head" evidence="2">
    <location>
        <begin position="824"/>
        <end position="890"/>
    </location>
</feature>
<feature type="domain" description="Rho-GAP" evidence="6">
    <location>
        <begin position="605"/>
        <end position="795"/>
    </location>
</feature>
<gene>
    <name evidence="8" type="ORF">KVV02_008366</name>
</gene>
<feature type="compositionally biased region" description="Acidic residues" evidence="3">
    <location>
        <begin position="916"/>
        <end position="939"/>
    </location>
</feature>
<dbReference type="Pfam" id="PF00784">
    <property type="entry name" value="MyTH4"/>
    <property type="match status" value="1"/>
</dbReference>
<dbReference type="CDD" id="cd00201">
    <property type="entry name" value="WW"/>
    <property type="match status" value="1"/>
</dbReference>
<dbReference type="Proteomes" id="UP000717515">
    <property type="component" value="Unassembled WGS sequence"/>
</dbReference>
<evidence type="ECO:0000313" key="9">
    <source>
        <dbReference type="Proteomes" id="UP000717515"/>
    </source>
</evidence>
<dbReference type="SUPFAM" id="SSF46785">
    <property type="entry name" value="Winged helix' DNA-binding domain"/>
    <property type="match status" value="1"/>
</dbReference>
<dbReference type="Gene3D" id="1.25.40.530">
    <property type="entry name" value="MyTH4 domain"/>
    <property type="match status" value="1"/>
</dbReference>
<dbReference type="InterPro" id="IPR001766">
    <property type="entry name" value="Fork_head_dom"/>
</dbReference>
<feature type="region of interest" description="Disordered" evidence="3">
    <location>
        <begin position="261"/>
        <end position="292"/>
    </location>
</feature>
<dbReference type="EMBL" id="JAIFTL010000232">
    <property type="protein sequence ID" value="KAG9321085.1"/>
    <property type="molecule type" value="Genomic_DNA"/>
</dbReference>
<accession>A0A9P8D073</accession>
<dbReference type="InterPro" id="IPR038185">
    <property type="entry name" value="MyTH4_dom_sf"/>
</dbReference>
<dbReference type="GO" id="GO:0003700">
    <property type="term" value="F:DNA-binding transcription factor activity"/>
    <property type="evidence" value="ECO:0007669"/>
    <property type="project" value="InterPro"/>
</dbReference>
<protein>
    <recommendedName>
        <fullName evidence="10">Rho GTPase-activating protein 39</fullName>
    </recommendedName>
</protein>
<name>A0A9P8D073_MORAP</name>
<evidence type="ECO:0000259" key="5">
    <source>
        <dbReference type="PROSITE" id="PS50039"/>
    </source>
</evidence>
<dbReference type="GO" id="GO:0005634">
    <property type="term" value="C:nucleus"/>
    <property type="evidence" value="ECO:0007669"/>
    <property type="project" value="UniProtKB-SubCell"/>
</dbReference>
<evidence type="ECO:0008006" key="10">
    <source>
        <dbReference type="Google" id="ProtNLM"/>
    </source>
</evidence>
<dbReference type="GO" id="GO:0005737">
    <property type="term" value="C:cytoplasm"/>
    <property type="evidence" value="ECO:0007669"/>
    <property type="project" value="TreeGrafter"/>
</dbReference>
<feature type="compositionally biased region" description="Basic and acidic residues" evidence="3">
    <location>
        <begin position="960"/>
        <end position="975"/>
    </location>
</feature>
<proteinExistence type="predicted"/>
<comment type="subcellular location">
    <subcellularLocation>
        <location evidence="2">Nucleus</location>
    </subcellularLocation>
</comment>
<comment type="caution">
    <text evidence="8">The sequence shown here is derived from an EMBL/GenBank/DDBJ whole genome shotgun (WGS) entry which is preliminary data.</text>
</comment>
<organism evidence="8 9">
    <name type="scientific">Mortierella alpina</name>
    <name type="common">Oleaginous fungus</name>
    <name type="synonym">Mortierella renispora</name>
    <dbReference type="NCBI Taxonomy" id="64518"/>
    <lineage>
        <taxon>Eukaryota</taxon>
        <taxon>Fungi</taxon>
        <taxon>Fungi incertae sedis</taxon>
        <taxon>Mucoromycota</taxon>
        <taxon>Mortierellomycotina</taxon>
        <taxon>Mortierellomycetes</taxon>
        <taxon>Mortierellales</taxon>
        <taxon>Mortierellaceae</taxon>
        <taxon>Mortierella</taxon>
    </lineage>
</organism>
<dbReference type="SMART" id="SM00324">
    <property type="entry name" value="RhoGAP"/>
    <property type="match status" value="1"/>
</dbReference>
<dbReference type="InterPro" id="IPR000198">
    <property type="entry name" value="RhoGAP_dom"/>
</dbReference>
<feature type="region of interest" description="Disordered" evidence="3">
    <location>
        <begin position="1184"/>
        <end position="1234"/>
    </location>
</feature>
<dbReference type="PROSITE" id="PS50020">
    <property type="entry name" value="WW_DOMAIN_2"/>
    <property type="match status" value="1"/>
</dbReference>
<dbReference type="InterPro" id="IPR036020">
    <property type="entry name" value="WW_dom_sf"/>
</dbReference>
<feature type="compositionally biased region" description="Low complexity" evidence="3">
    <location>
        <begin position="274"/>
        <end position="289"/>
    </location>
</feature>
<dbReference type="Gene3D" id="1.10.10.10">
    <property type="entry name" value="Winged helix-like DNA-binding domain superfamily/Winged helix DNA-binding domain"/>
    <property type="match status" value="2"/>
</dbReference>
<dbReference type="GO" id="GO:0005096">
    <property type="term" value="F:GTPase activator activity"/>
    <property type="evidence" value="ECO:0007669"/>
    <property type="project" value="TreeGrafter"/>
</dbReference>
<dbReference type="SMART" id="SM00139">
    <property type="entry name" value="MyTH4"/>
    <property type="match status" value="1"/>
</dbReference>
<dbReference type="PROSITE" id="PS51016">
    <property type="entry name" value="MYTH4"/>
    <property type="match status" value="1"/>
</dbReference>
<dbReference type="InterPro" id="IPR000857">
    <property type="entry name" value="MyTH4_dom"/>
</dbReference>
<dbReference type="GO" id="GO:0043565">
    <property type="term" value="F:sequence-specific DNA binding"/>
    <property type="evidence" value="ECO:0007669"/>
    <property type="project" value="InterPro"/>
</dbReference>
<feature type="domain" description="WW" evidence="4">
    <location>
        <begin position="44"/>
        <end position="77"/>
    </location>
</feature>
<dbReference type="InterPro" id="IPR001202">
    <property type="entry name" value="WW_dom"/>
</dbReference>
<feature type="compositionally biased region" description="Basic residues" evidence="3">
    <location>
        <begin position="1013"/>
        <end position="1032"/>
    </location>
</feature>
<dbReference type="PANTHER" id="PTHR45876:SF8">
    <property type="entry name" value="FI04035P"/>
    <property type="match status" value="1"/>
</dbReference>
<dbReference type="SMART" id="SM00456">
    <property type="entry name" value="WW"/>
    <property type="match status" value="2"/>
</dbReference>
<dbReference type="PROSITE" id="PS50238">
    <property type="entry name" value="RHOGAP"/>
    <property type="match status" value="1"/>
</dbReference>
<evidence type="ECO:0000256" key="1">
    <source>
        <dbReference type="ARBA" id="ARBA00023125"/>
    </source>
</evidence>
<evidence type="ECO:0000256" key="3">
    <source>
        <dbReference type="SAM" id="MobiDB-lite"/>
    </source>
</evidence>
<dbReference type="InterPro" id="IPR008936">
    <property type="entry name" value="Rho_GTPase_activation_prot"/>
</dbReference>
<dbReference type="Gene3D" id="2.20.70.10">
    <property type="match status" value="1"/>
</dbReference>
<dbReference type="InterPro" id="IPR036390">
    <property type="entry name" value="WH_DNA-bd_sf"/>
</dbReference>
<feature type="compositionally biased region" description="Low complexity" evidence="3">
    <location>
        <begin position="212"/>
        <end position="224"/>
    </location>
</feature>
<dbReference type="GO" id="GO:0007165">
    <property type="term" value="P:signal transduction"/>
    <property type="evidence" value="ECO:0007669"/>
    <property type="project" value="InterPro"/>
</dbReference>
<feature type="compositionally biased region" description="Polar residues" evidence="3">
    <location>
        <begin position="1127"/>
        <end position="1140"/>
    </location>
</feature>
<feature type="region of interest" description="Disordered" evidence="3">
    <location>
        <begin position="1116"/>
        <end position="1156"/>
    </location>
</feature>
<feature type="region of interest" description="Disordered" evidence="3">
    <location>
        <begin position="179"/>
        <end position="226"/>
    </location>
</feature>
<evidence type="ECO:0000313" key="8">
    <source>
        <dbReference type="EMBL" id="KAG9321085.1"/>
    </source>
</evidence>
<evidence type="ECO:0000259" key="6">
    <source>
        <dbReference type="PROSITE" id="PS50238"/>
    </source>
</evidence>
<evidence type="ECO:0000256" key="2">
    <source>
        <dbReference type="PROSITE-ProRule" id="PRU00089"/>
    </source>
</evidence>
<feature type="region of interest" description="Disordered" evidence="3">
    <location>
        <begin position="1006"/>
        <end position="1039"/>
    </location>
</feature>
<dbReference type="PANTHER" id="PTHR45876">
    <property type="entry name" value="FI04035P"/>
    <property type="match status" value="1"/>
</dbReference>
<keyword evidence="1 2" id="KW-0238">DNA-binding</keyword>
<dbReference type="SMART" id="SM00339">
    <property type="entry name" value="FH"/>
    <property type="match status" value="1"/>
</dbReference>
<dbReference type="Pfam" id="PF00250">
    <property type="entry name" value="Forkhead"/>
    <property type="match status" value="1"/>
</dbReference>
<feature type="region of interest" description="Disordered" evidence="3">
    <location>
        <begin position="906"/>
        <end position="939"/>
    </location>
</feature>
<dbReference type="GO" id="GO:0005856">
    <property type="term" value="C:cytoskeleton"/>
    <property type="evidence" value="ECO:0007669"/>
    <property type="project" value="InterPro"/>
</dbReference>
<dbReference type="Pfam" id="PF00620">
    <property type="entry name" value="RhoGAP"/>
    <property type="match status" value="1"/>
</dbReference>
<feature type="compositionally biased region" description="Basic and acidic residues" evidence="3">
    <location>
        <begin position="906"/>
        <end position="915"/>
    </location>
</feature>
<dbReference type="InterPro" id="IPR036388">
    <property type="entry name" value="WH-like_DNA-bd_sf"/>
</dbReference>
<dbReference type="SUPFAM" id="SSF48350">
    <property type="entry name" value="GTPase activation domain, GAP"/>
    <property type="match status" value="1"/>
</dbReference>